<keyword evidence="3 9" id="KW-0812">Transmembrane</keyword>
<dbReference type="InterPro" id="IPR026160">
    <property type="entry name" value="Ric3"/>
</dbReference>
<evidence type="ECO:0000256" key="9">
    <source>
        <dbReference type="SAM" id="Phobius"/>
    </source>
</evidence>
<feature type="domain" description="Resistance to inhibitors of cholinesterase protein 3 N-terminal" evidence="10">
    <location>
        <begin position="26"/>
        <end position="179"/>
    </location>
</feature>
<feature type="compositionally biased region" description="Acidic residues" evidence="8">
    <location>
        <begin position="294"/>
        <end position="303"/>
    </location>
</feature>
<feature type="compositionally biased region" description="Pro residues" evidence="8">
    <location>
        <begin position="52"/>
        <end position="64"/>
    </location>
</feature>
<evidence type="ECO:0000256" key="8">
    <source>
        <dbReference type="SAM" id="MobiDB-lite"/>
    </source>
</evidence>
<dbReference type="Pfam" id="PF15361">
    <property type="entry name" value="RIC3"/>
    <property type="match status" value="1"/>
</dbReference>
<dbReference type="EMBL" id="UXUI01009236">
    <property type="protein sequence ID" value="VDD93306.1"/>
    <property type="molecule type" value="Genomic_DNA"/>
</dbReference>
<evidence type="ECO:0000259" key="10">
    <source>
        <dbReference type="Pfam" id="PF15361"/>
    </source>
</evidence>
<dbReference type="GO" id="GO:0007271">
    <property type="term" value="P:synaptic transmission, cholinergic"/>
    <property type="evidence" value="ECO:0007669"/>
    <property type="project" value="TreeGrafter"/>
</dbReference>
<dbReference type="Proteomes" id="UP000274131">
    <property type="component" value="Unassembled WGS sequence"/>
</dbReference>
<comment type="subcellular location">
    <subcellularLocation>
        <location evidence="1">Endoplasmic reticulum membrane</location>
    </subcellularLocation>
</comment>
<evidence type="ECO:0000256" key="6">
    <source>
        <dbReference type="ARBA" id="ARBA00023136"/>
    </source>
</evidence>
<dbReference type="PANTHER" id="PTHR21723:SF3">
    <property type="entry name" value="PROTEIN RIC-3"/>
    <property type="match status" value="1"/>
</dbReference>
<sequence length="327" mass="37185">MRRRYASEDDDEPISMWKIGLVIAVILLCFAMLYPTLFRPLFSSFFNPTPPPAQHKPANRPPIHPSMGGARPHPEIHPGMRMTGSQTQSPTGTSGSKGMLTWFLPIYTIGVVTFLLYTLFKSKKKKRRRRHIYSSDESESETEELSRYDSGSIKLGKKKLQSLQERLNQTEMAMEKILQQLGAITSEQHQQQLEYQNQQSPTDAQDVSGDGKQAKKAIRNEKYLKDLEKALKDFKKLSQKRSKRRRRSKKQDDSSTADESEDDVYEVIEAVENGPSSESEEADNGAAESSMQNDDSDCNEASEEEQKVEEHEGTLLKHRQNTRIKSG</sequence>
<feature type="compositionally biased region" description="Acidic residues" evidence="8">
    <location>
        <begin position="255"/>
        <end position="266"/>
    </location>
</feature>
<dbReference type="GO" id="GO:0043025">
    <property type="term" value="C:neuronal cell body"/>
    <property type="evidence" value="ECO:0007669"/>
    <property type="project" value="TreeGrafter"/>
</dbReference>
<dbReference type="OrthoDB" id="10070774at2759"/>
<dbReference type="WBParaSite" id="EVEC_0000857301-mRNA-1">
    <property type="protein sequence ID" value="EVEC_0000857301-mRNA-1"/>
    <property type="gene ID" value="EVEC_0000857301"/>
</dbReference>
<feature type="region of interest" description="Disordered" evidence="8">
    <location>
        <begin position="235"/>
        <end position="327"/>
    </location>
</feature>
<evidence type="ECO:0000256" key="1">
    <source>
        <dbReference type="ARBA" id="ARBA00004586"/>
    </source>
</evidence>
<evidence type="ECO:0000256" key="7">
    <source>
        <dbReference type="SAM" id="Coils"/>
    </source>
</evidence>
<dbReference type="PANTHER" id="PTHR21723">
    <property type="entry name" value="RESISTANCE TO INHIBITORS OF CHOLINESTERASE PROTEIN 3 RIC3"/>
    <property type="match status" value="1"/>
</dbReference>
<evidence type="ECO:0000256" key="4">
    <source>
        <dbReference type="ARBA" id="ARBA00022824"/>
    </source>
</evidence>
<proteinExistence type="inferred from homology"/>
<dbReference type="GO" id="GO:0034394">
    <property type="term" value="P:protein localization to cell surface"/>
    <property type="evidence" value="ECO:0007669"/>
    <property type="project" value="TreeGrafter"/>
</dbReference>
<gene>
    <name evidence="11" type="ORF">EVEC_LOCUS8057</name>
</gene>
<evidence type="ECO:0000256" key="3">
    <source>
        <dbReference type="ARBA" id="ARBA00022692"/>
    </source>
</evidence>
<evidence type="ECO:0000256" key="2">
    <source>
        <dbReference type="ARBA" id="ARBA00008538"/>
    </source>
</evidence>
<keyword evidence="12" id="KW-1185">Reference proteome</keyword>
<feature type="compositionally biased region" description="Basic residues" evidence="8">
    <location>
        <begin position="237"/>
        <end position="249"/>
    </location>
</feature>
<keyword evidence="5 9" id="KW-1133">Transmembrane helix</keyword>
<dbReference type="GO" id="GO:0043005">
    <property type="term" value="C:neuron projection"/>
    <property type="evidence" value="ECO:0007669"/>
    <property type="project" value="TreeGrafter"/>
</dbReference>
<name>A0A0N4VD99_ENTVE</name>
<dbReference type="GO" id="GO:0005789">
    <property type="term" value="C:endoplasmic reticulum membrane"/>
    <property type="evidence" value="ECO:0007669"/>
    <property type="project" value="UniProtKB-SubCell"/>
</dbReference>
<feature type="compositionally biased region" description="Basic residues" evidence="8">
    <location>
        <begin position="316"/>
        <end position="327"/>
    </location>
</feature>
<evidence type="ECO:0000256" key="5">
    <source>
        <dbReference type="ARBA" id="ARBA00022989"/>
    </source>
</evidence>
<dbReference type="AlphaFoldDB" id="A0A0N4VD99"/>
<feature type="region of interest" description="Disordered" evidence="8">
    <location>
        <begin position="52"/>
        <end position="74"/>
    </location>
</feature>
<organism evidence="13">
    <name type="scientific">Enterobius vermicularis</name>
    <name type="common">Human pinworm</name>
    <dbReference type="NCBI Taxonomy" id="51028"/>
    <lineage>
        <taxon>Eukaryota</taxon>
        <taxon>Metazoa</taxon>
        <taxon>Ecdysozoa</taxon>
        <taxon>Nematoda</taxon>
        <taxon>Chromadorea</taxon>
        <taxon>Rhabditida</taxon>
        <taxon>Spirurina</taxon>
        <taxon>Oxyuridomorpha</taxon>
        <taxon>Oxyuroidea</taxon>
        <taxon>Oxyuridae</taxon>
        <taxon>Enterobius</taxon>
    </lineage>
</organism>
<keyword evidence="4" id="KW-0256">Endoplasmic reticulum</keyword>
<accession>A0A0N4VD99</accession>
<feature type="transmembrane region" description="Helical" evidence="9">
    <location>
        <begin position="21"/>
        <end position="42"/>
    </location>
</feature>
<feature type="region of interest" description="Disordered" evidence="8">
    <location>
        <begin position="189"/>
        <end position="220"/>
    </location>
</feature>
<evidence type="ECO:0000313" key="11">
    <source>
        <dbReference type="EMBL" id="VDD93306.1"/>
    </source>
</evidence>
<keyword evidence="6 9" id="KW-0472">Membrane</keyword>
<feature type="coiled-coil region" evidence="7">
    <location>
        <begin position="153"/>
        <end position="180"/>
    </location>
</feature>
<feature type="transmembrane region" description="Helical" evidence="9">
    <location>
        <begin position="99"/>
        <end position="120"/>
    </location>
</feature>
<dbReference type="STRING" id="51028.A0A0N4VD99"/>
<evidence type="ECO:0000313" key="13">
    <source>
        <dbReference type="WBParaSite" id="EVEC_0000857301-mRNA-1"/>
    </source>
</evidence>
<comment type="similarity">
    <text evidence="2">Belongs to the ric-3 family.</text>
</comment>
<dbReference type="InterPro" id="IPR032763">
    <property type="entry name" value="RIC3_N"/>
</dbReference>
<reference evidence="13" key="1">
    <citation type="submission" date="2017-02" db="UniProtKB">
        <authorList>
            <consortium name="WormBaseParasite"/>
        </authorList>
    </citation>
    <scope>IDENTIFICATION</scope>
</reference>
<feature type="compositionally biased region" description="Low complexity" evidence="8">
    <location>
        <begin position="189"/>
        <end position="199"/>
    </location>
</feature>
<evidence type="ECO:0000313" key="12">
    <source>
        <dbReference type="Proteomes" id="UP000274131"/>
    </source>
</evidence>
<dbReference type="GO" id="GO:0045202">
    <property type="term" value="C:synapse"/>
    <property type="evidence" value="ECO:0007669"/>
    <property type="project" value="GOC"/>
</dbReference>
<feature type="compositionally biased region" description="Basic and acidic residues" evidence="8">
    <location>
        <begin position="304"/>
        <end position="315"/>
    </location>
</feature>
<keyword evidence="7" id="KW-0175">Coiled coil</keyword>
<reference evidence="11 12" key="2">
    <citation type="submission" date="2018-10" db="EMBL/GenBank/DDBJ databases">
        <authorList>
            <consortium name="Pathogen Informatics"/>
        </authorList>
    </citation>
    <scope>NUCLEOTIDE SEQUENCE [LARGE SCALE GENOMIC DNA]</scope>
</reference>
<feature type="region of interest" description="Disordered" evidence="8">
    <location>
        <begin position="128"/>
        <end position="150"/>
    </location>
</feature>
<protein>
    <submittedName>
        <fullName evidence="13">RIC3 domain-containing protein</fullName>
    </submittedName>
</protein>